<keyword evidence="7" id="KW-1185">Reference proteome</keyword>
<proteinExistence type="inferred from homology"/>
<comment type="function">
    <text evidence="4">Catalyzes the reversible isomerization-deamination of glucosamine 6-phosphate (GlcN6P) to form fructose 6-phosphate (Fru6P) and ammonium ion.</text>
</comment>
<dbReference type="PANTHER" id="PTHR11280:SF5">
    <property type="entry name" value="GLUCOSAMINE-6-PHOSPHATE ISOMERASE"/>
    <property type="match status" value="1"/>
</dbReference>
<dbReference type="InterPro" id="IPR004547">
    <property type="entry name" value="Glucosamine6P_isomerase"/>
</dbReference>
<dbReference type="Pfam" id="PF01182">
    <property type="entry name" value="Glucosamine_iso"/>
    <property type="match status" value="1"/>
</dbReference>
<organism evidence="6 7">
    <name type="scientific">Marinobacter adhaerens</name>
    <dbReference type="NCBI Taxonomy" id="1033846"/>
    <lineage>
        <taxon>Bacteria</taxon>
        <taxon>Pseudomonadati</taxon>
        <taxon>Pseudomonadota</taxon>
        <taxon>Gammaproteobacteria</taxon>
        <taxon>Pseudomonadales</taxon>
        <taxon>Marinobacteraceae</taxon>
        <taxon>Marinobacter</taxon>
    </lineage>
</organism>
<gene>
    <name evidence="4 6" type="primary">nagB</name>
    <name evidence="6" type="ORF">HLV39_09765</name>
</gene>
<dbReference type="GO" id="GO:0005975">
    <property type="term" value="P:carbohydrate metabolic process"/>
    <property type="evidence" value="ECO:0007669"/>
    <property type="project" value="InterPro"/>
</dbReference>
<feature type="active site" description="For ring-opening step" evidence="4">
    <location>
        <position position="142"/>
    </location>
</feature>
<feature type="active site" description="Proton acceptor; for ring-opening step" evidence="4">
    <location>
        <position position="137"/>
    </location>
</feature>
<feature type="active site" description="Proton acceptor; for enolization step" evidence="4">
    <location>
        <position position="66"/>
    </location>
</feature>
<dbReference type="InterPro" id="IPR037171">
    <property type="entry name" value="NagB/RpiA_transferase-like"/>
</dbReference>
<dbReference type="GO" id="GO:0006043">
    <property type="term" value="P:glucosamine catabolic process"/>
    <property type="evidence" value="ECO:0007669"/>
    <property type="project" value="TreeGrafter"/>
</dbReference>
<dbReference type="EC" id="3.5.99.6" evidence="4"/>
<comment type="similarity">
    <text evidence="4">Belongs to the glucosamine/galactosamine-6-phosphate isomerase family. NagB subfamily.</text>
</comment>
<dbReference type="GO" id="GO:0005737">
    <property type="term" value="C:cytoplasm"/>
    <property type="evidence" value="ECO:0007669"/>
    <property type="project" value="TreeGrafter"/>
</dbReference>
<reference evidence="6 7" key="1">
    <citation type="submission" date="2020-03" db="EMBL/GenBank/DDBJ databases">
        <title>Metagenomic, metatranscriptomic, and metabolomic analyses revealed the key microbes and metabolic features during the fermentation of ganjang, Korean traditional soy sauce.</title>
        <authorList>
            <person name="Chun B.H."/>
            <person name="Jeon C.O."/>
        </authorList>
    </citation>
    <scope>NUCLEOTIDE SEQUENCE [LARGE SCALE GENOMIC DNA]</scope>
    <source>
        <strain evidence="6 7">KG14</strain>
    </source>
</reference>
<evidence type="ECO:0000256" key="1">
    <source>
        <dbReference type="ARBA" id="ARBA00000644"/>
    </source>
</evidence>
<protein>
    <recommendedName>
        <fullName evidence="4">Glucosamine-6-phosphate deaminase</fullName>
        <ecNumber evidence="4">3.5.99.6</ecNumber>
    </recommendedName>
    <alternativeName>
        <fullName evidence="4">GlcN6P deaminase</fullName>
        <shortName evidence="4">GNPDA</shortName>
    </alternativeName>
    <alternativeName>
        <fullName evidence="4">Glucosamine-6-phosphate isomerase</fullName>
    </alternativeName>
</protein>
<comment type="caution">
    <text evidence="4">Lacks conserved residue(s) required for the propagation of feature annotation.</text>
</comment>
<name>A0A851HRY7_9GAMM</name>
<evidence type="ECO:0000313" key="6">
    <source>
        <dbReference type="EMBL" id="NWN91773.1"/>
    </source>
</evidence>
<keyword evidence="3 4" id="KW-0119">Carbohydrate metabolism</keyword>
<evidence type="ECO:0000256" key="2">
    <source>
        <dbReference type="ARBA" id="ARBA00022801"/>
    </source>
</evidence>
<accession>A0A851HRY7</accession>
<dbReference type="InterPro" id="IPR006148">
    <property type="entry name" value="Glc/Gal-6P_isomerase"/>
</dbReference>
<dbReference type="GO" id="GO:0042802">
    <property type="term" value="F:identical protein binding"/>
    <property type="evidence" value="ECO:0007669"/>
    <property type="project" value="TreeGrafter"/>
</dbReference>
<dbReference type="GO" id="GO:0006046">
    <property type="term" value="P:N-acetylglucosamine catabolic process"/>
    <property type="evidence" value="ECO:0007669"/>
    <property type="project" value="UniProtKB-UniRule"/>
</dbReference>
<feature type="active site" description="For ring-opening step" evidence="4">
    <location>
        <position position="135"/>
    </location>
</feature>
<dbReference type="NCBIfam" id="TIGR00502">
    <property type="entry name" value="nagB"/>
    <property type="match status" value="1"/>
</dbReference>
<evidence type="ECO:0000256" key="4">
    <source>
        <dbReference type="HAMAP-Rule" id="MF_01241"/>
    </source>
</evidence>
<feature type="domain" description="Glucosamine/galactosamine-6-phosphate isomerase" evidence="5">
    <location>
        <begin position="8"/>
        <end position="229"/>
    </location>
</feature>
<dbReference type="PANTHER" id="PTHR11280">
    <property type="entry name" value="GLUCOSAMINE-6-PHOSPHATE ISOMERASE"/>
    <property type="match status" value="1"/>
</dbReference>
<comment type="subunit">
    <text evidence="4">Homohexamer.</text>
</comment>
<sequence>MYKIFNTVDEVSRYTAQRLFDQICAKPEAILGLATGSTMEPVYAQLMQYLEQDPVDVSRLTTFNLDEYIGLGPEHSQSYCYYMYQHLFNQLHIPGERVHLPDGTAENAEIACQAYSEAIQAMGGMDLQLLGIGTNGHIGFNEPQTPFDSRTHVIELTEQTRIDNGRFFTDQREVPTHAITMGIQEILEAKEVILVATGSKKAEIMAELYRCEVSEALPASVLKIHSNATIVMDKEAAALLPEEGDLAAKA</sequence>
<dbReference type="HAMAP" id="MF_01241">
    <property type="entry name" value="GlcN6P_deamin"/>
    <property type="match status" value="1"/>
</dbReference>
<dbReference type="UniPathway" id="UPA00629">
    <property type="reaction ID" value="UER00684"/>
</dbReference>
<dbReference type="FunFam" id="3.40.50.1360:FF:000003">
    <property type="entry name" value="Glucosamine-6-phosphate deaminase"/>
    <property type="match status" value="1"/>
</dbReference>
<dbReference type="GO" id="GO:0004342">
    <property type="term" value="F:glucosamine-6-phosphate deaminase activity"/>
    <property type="evidence" value="ECO:0007669"/>
    <property type="project" value="UniProtKB-UniRule"/>
</dbReference>
<comment type="caution">
    <text evidence="6">The sequence shown here is derived from an EMBL/GenBank/DDBJ whole genome shotgun (WGS) entry which is preliminary data.</text>
</comment>
<evidence type="ECO:0000259" key="5">
    <source>
        <dbReference type="Pfam" id="PF01182"/>
    </source>
</evidence>
<dbReference type="EMBL" id="JABEVQ010000004">
    <property type="protein sequence ID" value="NWN91773.1"/>
    <property type="molecule type" value="Genomic_DNA"/>
</dbReference>
<dbReference type="AlphaFoldDB" id="A0A851HRY7"/>
<dbReference type="Gene3D" id="3.40.50.1360">
    <property type="match status" value="1"/>
</dbReference>
<evidence type="ECO:0000313" key="7">
    <source>
        <dbReference type="Proteomes" id="UP000536442"/>
    </source>
</evidence>
<keyword evidence="2 4" id="KW-0378">Hydrolase</keyword>
<comment type="pathway">
    <text evidence="4">Amino-sugar metabolism; N-acetylneuraminate degradation; D-fructose 6-phosphate from N-acetylneuraminate: step 5/5.</text>
</comment>
<comment type="catalytic activity">
    <reaction evidence="1 4">
        <text>alpha-D-glucosamine 6-phosphate + H2O = beta-D-fructose 6-phosphate + NH4(+)</text>
        <dbReference type="Rhea" id="RHEA:12172"/>
        <dbReference type="ChEBI" id="CHEBI:15377"/>
        <dbReference type="ChEBI" id="CHEBI:28938"/>
        <dbReference type="ChEBI" id="CHEBI:57634"/>
        <dbReference type="ChEBI" id="CHEBI:75989"/>
        <dbReference type="EC" id="3.5.99.6"/>
    </reaction>
</comment>
<dbReference type="GO" id="GO:0019262">
    <property type="term" value="P:N-acetylneuraminate catabolic process"/>
    <property type="evidence" value="ECO:0007669"/>
    <property type="project" value="UniProtKB-UniRule"/>
</dbReference>
<dbReference type="CDD" id="cd01399">
    <property type="entry name" value="GlcN6P_deaminase"/>
    <property type="match status" value="1"/>
</dbReference>
<evidence type="ECO:0000256" key="3">
    <source>
        <dbReference type="ARBA" id="ARBA00023277"/>
    </source>
</evidence>
<dbReference type="SUPFAM" id="SSF100950">
    <property type="entry name" value="NagB/RpiA/CoA transferase-like"/>
    <property type="match status" value="1"/>
</dbReference>
<dbReference type="Proteomes" id="UP000536442">
    <property type="component" value="Unassembled WGS sequence"/>
</dbReference>